<evidence type="ECO:0000313" key="2">
    <source>
        <dbReference type="EMBL" id="ARI78629.1"/>
    </source>
</evidence>
<feature type="domain" description="GP-PDE" evidence="1">
    <location>
        <begin position="38"/>
        <end position="279"/>
    </location>
</feature>
<dbReference type="Proteomes" id="UP000192527">
    <property type="component" value="Chromosome"/>
</dbReference>
<dbReference type="PANTHER" id="PTHR46211">
    <property type="entry name" value="GLYCEROPHOSPHORYL DIESTER PHOSPHODIESTERASE"/>
    <property type="match status" value="1"/>
</dbReference>
<organism evidence="2 3">
    <name type="scientific">Halobacillus mangrovi</name>
    <dbReference type="NCBI Taxonomy" id="402384"/>
    <lineage>
        <taxon>Bacteria</taxon>
        <taxon>Bacillati</taxon>
        <taxon>Bacillota</taxon>
        <taxon>Bacilli</taxon>
        <taxon>Bacillales</taxon>
        <taxon>Bacillaceae</taxon>
        <taxon>Halobacillus</taxon>
    </lineage>
</organism>
<gene>
    <name evidence="2" type="ORF">HM131_18060</name>
</gene>
<keyword evidence="3" id="KW-1185">Reference proteome</keyword>
<dbReference type="AlphaFoldDB" id="A0A1W5ZZE0"/>
<protein>
    <submittedName>
        <fullName evidence="2">Glycerophosphodiester phosphodiesterase</fullName>
    </submittedName>
</protein>
<dbReference type="SUPFAM" id="SSF51695">
    <property type="entry name" value="PLC-like phosphodiesterases"/>
    <property type="match status" value="1"/>
</dbReference>
<dbReference type="KEGG" id="hmn:HM131_18060"/>
<dbReference type="InterPro" id="IPR030395">
    <property type="entry name" value="GP_PDE_dom"/>
</dbReference>
<dbReference type="GO" id="GO:0006629">
    <property type="term" value="P:lipid metabolic process"/>
    <property type="evidence" value="ECO:0007669"/>
    <property type="project" value="InterPro"/>
</dbReference>
<dbReference type="InterPro" id="IPR017946">
    <property type="entry name" value="PLC-like_Pdiesterase_TIM-brl"/>
</dbReference>
<dbReference type="Pfam" id="PF03009">
    <property type="entry name" value="GDPD"/>
    <property type="match status" value="1"/>
</dbReference>
<dbReference type="RefSeq" id="WP_085031088.1">
    <property type="nucleotide sequence ID" value="NZ_CP020772.1"/>
</dbReference>
<dbReference type="OrthoDB" id="384721at2"/>
<evidence type="ECO:0000259" key="1">
    <source>
        <dbReference type="PROSITE" id="PS51704"/>
    </source>
</evidence>
<evidence type="ECO:0000313" key="3">
    <source>
        <dbReference type="Proteomes" id="UP000192527"/>
    </source>
</evidence>
<dbReference type="STRING" id="402384.HM131_18060"/>
<proteinExistence type="predicted"/>
<name>A0A1W5ZZE0_9BACI</name>
<dbReference type="PROSITE" id="PS51704">
    <property type="entry name" value="GP_PDE"/>
    <property type="match status" value="1"/>
</dbReference>
<reference evidence="2 3" key="1">
    <citation type="submission" date="2017-04" db="EMBL/GenBank/DDBJ databases">
        <title>The whole genome sequencing and assembly of Halobacillus mangrovi strain.</title>
        <authorList>
            <person name="Lee S.-J."/>
            <person name="Park M.-K."/>
            <person name="Kim J.-Y."/>
            <person name="Lee Y.-J."/>
            <person name="Yi H."/>
            <person name="Bahn Y.-S."/>
            <person name="Kim J.F."/>
            <person name="Lee D.-W."/>
        </authorList>
    </citation>
    <scope>NUCLEOTIDE SEQUENCE [LARGE SCALE GENOMIC DNA]</scope>
    <source>
        <strain evidence="2 3">KTB 131</strain>
    </source>
</reference>
<dbReference type="EMBL" id="CP020772">
    <property type="protein sequence ID" value="ARI78629.1"/>
    <property type="molecule type" value="Genomic_DNA"/>
</dbReference>
<dbReference type="GO" id="GO:0008081">
    <property type="term" value="F:phosphoric diester hydrolase activity"/>
    <property type="evidence" value="ECO:0007669"/>
    <property type="project" value="InterPro"/>
</dbReference>
<accession>A0A1W5ZZE0</accession>
<dbReference type="Gene3D" id="3.20.20.190">
    <property type="entry name" value="Phosphatidylinositol (PI) phosphodiesterase"/>
    <property type="match status" value="1"/>
</dbReference>
<sequence>MKRLPTVFMVIGLVVMVFAGSENNVLANADNSKRDNKVLSIAHRGAAGYAPENTMAAFEKAFEMKAEMLELDVQMSKDGELVVMHDTTVDRTTDGAGKVKNLTYDELKRLDAGSYFSKEFAGEKIPKLEEVLDEYRGKMGIVIEMKSPSLYPGIEQKIADTLKERNLDTPTNNDIIVQSFDHESLKAFHSILPEVPVAVLLDFNPDGVSDQQLTEFSSFAKYVNPNKTMIDKKLVERIHKYGMETYPWDVRERESVKALIKAGVDGVITIYPDYVGKHQKKE</sequence>
<dbReference type="PANTHER" id="PTHR46211:SF7">
    <property type="entry name" value="GLYCEROPHOSPHODIESTER PHOSPHODIESTERASE"/>
    <property type="match status" value="1"/>
</dbReference>